<dbReference type="Proteomes" id="UP000634455">
    <property type="component" value="Unassembled WGS sequence"/>
</dbReference>
<organism evidence="1 2">
    <name type="scientific">Paramylibacter ulvae</name>
    <dbReference type="NCBI Taxonomy" id="1651968"/>
    <lineage>
        <taxon>Bacteria</taxon>
        <taxon>Pseudomonadati</taxon>
        <taxon>Pseudomonadota</taxon>
        <taxon>Alphaproteobacteria</taxon>
        <taxon>Rhodobacterales</taxon>
        <taxon>Paracoccaceae</taxon>
        <taxon>Paramylibacter</taxon>
    </lineage>
</organism>
<evidence type="ECO:0000313" key="1">
    <source>
        <dbReference type="EMBL" id="GHA58979.1"/>
    </source>
</evidence>
<dbReference type="EMBL" id="BMZF01000008">
    <property type="protein sequence ID" value="GHA58979.1"/>
    <property type="molecule type" value="Genomic_DNA"/>
</dbReference>
<keyword evidence="2" id="KW-1185">Reference proteome</keyword>
<dbReference type="Pfam" id="PF20135">
    <property type="entry name" value="DUF6525"/>
    <property type="match status" value="1"/>
</dbReference>
<reference evidence="2" key="1">
    <citation type="journal article" date="2019" name="Int. J. Syst. Evol. Microbiol.">
        <title>The Global Catalogue of Microorganisms (GCM) 10K type strain sequencing project: providing services to taxonomists for standard genome sequencing and annotation.</title>
        <authorList>
            <consortium name="The Broad Institute Genomics Platform"/>
            <consortium name="The Broad Institute Genome Sequencing Center for Infectious Disease"/>
            <person name="Wu L."/>
            <person name="Ma J."/>
        </authorList>
    </citation>
    <scope>NUCLEOTIDE SEQUENCE [LARGE SCALE GENOMIC DNA]</scope>
    <source>
        <strain evidence="2">KCTC 32465</strain>
    </source>
</reference>
<proteinExistence type="predicted"/>
<dbReference type="InterPro" id="IPR045386">
    <property type="entry name" value="DUF6525"/>
</dbReference>
<gene>
    <name evidence="1" type="ORF">GCM10008927_25820</name>
</gene>
<evidence type="ECO:0000313" key="2">
    <source>
        <dbReference type="Proteomes" id="UP000634455"/>
    </source>
</evidence>
<name>A0ABQ3D4Y8_9RHOB</name>
<comment type="caution">
    <text evidence="1">The sequence shown here is derived from an EMBL/GenBank/DDBJ whole genome shotgun (WGS) entry which is preliminary data.</text>
</comment>
<accession>A0ABQ3D4Y8</accession>
<sequence length="68" mass="7957">MADYDQLPAPLRSWLAQAALPWSPRSALRVWHRSLRACDGDLSAAKQIMTIREFERLKSDRIAIWEQY</sequence>
<protein>
    <submittedName>
        <fullName evidence="1">Uncharacterized protein</fullName>
    </submittedName>
</protein>